<evidence type="ECO:0000259" key="1">
    <source>
        <dbReference type="PROSITE" id="PS51819"/>
    </source>
</evidence>
<dbReference type="Pfam" id="PF00903">
    <property type="entry name" value="Glyoxalase"/>
    <property type="match status" value="1"/>
</dbReference>
<dbReference type="SUPFAM" id="SSF54593">
    <property type="entry name" value="Glyoxalase/Bleomycin resistance protein/Dihydroxybiphenyl dioxygenase"/>
    <property type="match status" value="1"/>
</dbReference>
<accession>A0A366EE40</accession>
<dbReference type="InterPro" id="IPR029068">
    <property type="entry name" value="Glyas_Bleomycin-R_OHBP_Dase"/>
</dbReference>
<dbReference type="GO" id="GO:0016829">
    <property type="term" value="F:lyase activity"/>
    <property type="evidence" value="ECO:0007669"/>
    <property type="project" value="UniProtKB-KW"/>
</dbReference>
<dbReference type="PROSITE" id="PS51819">
    <property type="entry name" value="VOC"/>
    <property type="match status" value="1"/>
</dbReference>
<dbReference type="InterPro" id="IPR037523">
    <property type="entry name" value="VOC_core"/>
</dbReference>
<evidence type="ECO:0000313" key="3">
    <source>
        <dbReference type="Proteomes" id="UP000252118"/>
    </source>
</evidence>
<protein>
    <submittedName>
        <fullName evidence="2">Catechol 2,3-dioxygenase-like lactoylglutathione lyase family enzyme</fullName>
    </submittedName>
</protein>
<dbReference type="GO" id="GO:0051213">
    <property type="term" value="F:dioxygenase activity"/>
    <property type="evidence" value="ECO:0007669"/>
    <property type="project" value="UniProtKB-KW"/>
</dbReference>
<dbReference type="AlphaFoldDB" id="A0A366EE40"/>
<keyword evidence="2" id="KW-0223">Dioxygenase</keyword>
<proteinExistence type="predicted"/>
<evidence type="ECO:0000313" key="2">
    <source>
        <dbReference type="EMBL" id="RBO99678.1"/>
    </source>
</evidence>
<organism evidence="2 3">
    <name type="scientific">Rossellomorea aquimaris</name>
    <dbReference type="NCBI Taxonomy" id="189382"/>
    <lineage>
        <taxon>Bacteria</taxon>
        <taxon>Bacillati</taxon>
        <taxon>Bacillota</taxon>
        <taxon>Bacilli</taxon>
        <taxon>Bacillales</taxon>
        <taxon>Bacillaceae</taxon>
        <taxon>Rossellomorea</taxon>
    </lineage>
</organism>
<dbReference type="EMBL" id="QNRJ01000030">
    <property type="protein sequence ID" value="RBO99678.1"/>
    <property type="molecule type" value="Genomic_DNA"/>
</dbReference>
<comment type="caution">
    <text evidence="2">The sequence shown here is derived from an EMBL/GenBank/DDBJ whole genome shotgun (WGS) entry which is preliminary data.</text>
</comment>
<sequence length="121" mass="14003">MIQRKLNTVFIPVVNLKESVDWYEKVLGFEIDPVQYNEIEELPVYTFQMGETSLTLEEEKGFIPPAYNVPICNFHTTQIEKVREDFHEKGVTIESGIITFPGFSYFNFRDVNGNLLMICTG</sequence>
<dbReference type="RefSeq" id="WP_113971414.1">
    <property type="nucleotide sequence ID" value="NZ_QNRJ01000030.1"/>
</dbReference>
<gene>
    <name evidence="2" type="ORF">DET59_13036</name>
</gene>
<dbReference type="OrthoDB" id="2354281at2"/>
<reference evidence="2 3" key="1">
    <citation type="submission" date="2018-06" db="EMBL/GenBank/DDBJ databases">
        <title>Freshwater and sediment microbial communities from various areas in North America, analyzing microbe dynamics in response to fracking.</title>
        <authorList>
            <person name="Lamendella R."/>
        </authorList>
    </citation>
    <scope>NUCLEOTIDE SEQUENCE [LARGE SCALE GENOMIC DNA]</scope>
    <source>
        <strain evidence="2 3">97B</strain>
    </source>
</reference>
<name>A0A366EE40_9BACI</name>
<dbReference type="Proteomes" id="UP000252118">
    <property type="component" value="Unassembled WGS sequence"/>
</dbReference>
<keyword evidence="2" id="KW-0560">Oxidoreductase</keyword>
<dbReference type="InterPro" id="IPR004360">
    <property type="entry name" value="Glyas_Fos-R_dOase_dom"/>
</dbReference>
<feature type="domain" description="VOC" evidence="1">
    <location>
        <begin position="5"/>
        <end position="121"/>
    </location>
</feature>
<keyword evidence="2" id="KW-0456">Lyase</keyword>
<dbReference type="Gene3D" id="3.10.180.10">
    <property type="entry name" value="2,3-Dihydroxybiphenyl 1,2-Dioxygenase, domain 1"/>
    <property type="match status" value="1"/>
</dbReference>